<name>K0R858_THAOC</name>
<evidence type="ECO:0008006" key="5">
    <source>
        <dbReference type="Google" id="ProtNLM"/>
    </source>
</evidence>
<feature type="transmembrane region" description="Helical" evidence="2">
    <location>
        <begin position="187"/>
        <end position="208"/>
    </location>
</feature>
<comment type="caution">
    <text evidence="3">The sequence shown here is derived from an EMBL/GenBank/DDBJ whole genome shotgun (WGS) entry which is preliminary data.</text>
</comment>
<dbReference type="AlphaFoldDB" id="K0R858"/>
<dbReference type="Proteomes" id="UP000266841">
    <property type="component" value="Unassembled WGS sequence"/>
</dbReference>
<feature type="region of interest" description="Disordered" evidence="1">
    <location>
        <begin position="1"/>
        <end position="23"/>
    </location>
</feature>
<dbReference type="EMBL" id="AGNL01046059">
    <property type="protein sequence ID" value="EJK48279.1"/>
    <property type="molecule type" value="Genomic_DNA"/>
</dbReference>
<proteinExistence type="predicted"/>
<keyword evidence="2" id="KW-0812">Transmembrane</keyword>
<accession>K0R858</accession>
<evidence type="ECO:0000313" key="4">
    <source>
        <dbReference type="Proteomes" id="UP000266841"/>
    </source>
</evidence>
<organism evidence="3 4">
    <name type="scientific">Thalassiosira oceanica</name>
    <name type="common">Marine diatom</name>
    <dbReference type="NCBI Taxonomy" id="159749"/>
    <lineage>
        <taxon>Eukaryota</taxon>
        <taxon>Sar</taxon>
        <taxon>Stramenopiles</taxon>
        <taxon>Ochrophyta</taxon>
        <taxon>Bacillariophyta</taxon>
        <taxon>Coscinodiscophyceae</taxon>
        <taxon>Thalassiosirophycidae</taxon>
        <taxon>Thalassiosirales</taxon>
        <taxon>Thalassiosiraceae</taxon>
        <taxon>Thalassiosira</taxon>
    </lineage>
</organism>
<gene>
    <name evidence="3" type="ORF">THAOC_32941</name>
</gene>
<keyword evidence="4" id="KW-1185">Reference proteome</keyword>
<evidence type="ECO:0000256" key="1">
    <source>
        <dbReference type="SAM" id="MobiDB-lite"/>
    </source>
</evidence>
<sequence length="310" mass="33691">MSSAIARQAEGLQGSAHRQASGEELATRVARFSSDKTRKECGGPSPFSLKIDERLSPRSSAWGYLAACSLGALSCFVVTSNAIIEAEEGDDSTGKKSVDKLLLSMLSVSSLLASAVCVCFRHRGLRHFLTRRANRIHASVEYFLALLLFAVWCVVLRYVSDPQTSGLAFGLSMLTINGKEVVWNAQLWISSWLGYGIASYIVGSLILASPEFQHGTVSTDIRGQMHLNSSDCLENTAANGNGDTNARTEECVYVRLHSFGERTIVYWFMVFSFSSAVAAYSLSINSGDECRGTLNGTPFCKRATLGHRSD</sequence>
<evidence type="ECO:0000313" key="3">
    <source>
        <dbReference type="EMBL" id="EJK48279.1"/>
    </source>
</evidence>
<dbReference type="eggNOG" id="ENOG502QYPH">
    <property type="taxonomic scope" value="Eukaryota"/>
</dbReference>
<keyword evidence="2" id="KW-0472">Membrane</keyword>
<reference evidence="3 4" key="1">
    <citation type="journal article" date="2012" name="Genome Biol.">
        <title>Genome and low-iron response of an oceanic diatom adapted to chronic iron limitation.</title>
        <authorList>
            <person name="Lommer M."/>
            <person name="Specht M."/>
            <person name="Roy A.S."/>
            <person name="Kraemer L."/>
            <person name="Andreson R."/>
            <person name="Gutowska M.A."/>
            <person name="Wolf J."/>
            <person name="Bergner S.V."/>
            <person name="Schilhabel M.B."/>
            <person name="Klostermeier U.C."/>
            <person name="Beiko R.G."/>
            <person name="Rosenstiel P."/>
            <person name="Hippler M."/>
            <person name="Laroche J."/>
        </authorList>
    </citation>
    <scope>NUCLEOTIDE SEQUENCE [LARGE SCALE GENOMIC DNA]</scope>
    <source>
        <strain evidence="3 4">CCMP1005</strain>
    </source>
</reference>
<feature type="transmembrane region" description="Helical" evidence="2">
    <location>
        <begin position="264"/>
        <end position="282"/>
    </location>
</feature>
<evidence type="ECO:0000256" key="2">
    <source>
        <dbReference type="SAM" id="Phobius"/>
    </source>
</evidence>
<feature type="transmembrane region" description="Helical" evidence="2">
    <location>
        <begin position="61"/>
        <end position="81"/>
    </location>
</feature>
<feature type="transmembrane region" description="Helical" evidence="2">
    <location>
        <begin position="101"/>
        <end position="120"/>
    </location>
</feature>
<feature type="transmembrane region" description="Helical" evidence="2">
    <location>
        <begin position="140"/>
        <end position="159"/>
    </location>
</feature>
<keyword evidence="2" id="KW-1133">Transmembrane helix</keyword>
<protein>
    <recommendedName>
        <fullName evidence="5">Transmembrane protein</fullName>
    </recommendedName>
</protein>